<evidence type="ECO:0000313" key="3">
    <source>
        <dbReference type="Proteomes" id="UP000240527"/>
    </source>
</evidence>
<proteinExistence type="predicted"/>
<keyword evidence="3" id="KW-1185">Reference proteome</keyword>
<keyword evidence="1" id="KW-0732">Signal</keyword>
<evidence type="ECO:0000313" key="2">
    <source>
        <dbReference type="EMBL" id="AVQ01831.1"/>
    </source>
</evidence>
<reference evidence="2 3" key="1">
    <citation type="journal article" date="2015" name="Biotechnol. Bioeng.">
        <title>Genome sequence and phenotypic characterization of Caulobacter segnis.</title>
        <authorList>
            <person name="Patel S."/>
            <person name="Fletcher B."/>
            <person name="Scott D.C."/>
            <person name="Ely B."/>
        </authorList>
    </citation>
    <scope>NUCLEOTIDE SEQUENCE [LARGE SCALE GENOMIC DNA]</scope>
    <source>
        <strain evidence="2 3">TK0059</strain>
    </source>
</reference>
<evidence type="ECO:0008006" key="4">
    <source>
        <dbReference type="Google" id="ProtNLM"/>
    </source>
</evidence>
<dbReference type="Proteomes" id="UP000240527">
    <property type="component" value="Chromosome"/>
</dbReference>
<accession>A0ABM6TFB9</accession>
<dbReference type="RefSeq" id="WP_013078740.1">
    <property type="nucleotide sequence ID" value="NZ_CP027850.1"/>
</dbReference>
<sequence length="107" mass="10947">MKALIITAVAFGAFAGAAQAGVSNLDYLQAARCRGLAASENLGKLDTTALDAFLRDEGSARELAVRTSASNKMQAALKEANAADGEKKAKLLAQRDGACATYIAGGK</sequence>
<gene>
    <name evidence="2" type="ORF">B7G68_08200</name>
</gene>
<feature type="signal peptide" evidence="1">
    <location>
        <begin position="1"/>
        <end position="20"/>
    </location>
</feature>
<protein>
    <recommendedName>
        <fullName evidence="4">Secreted protein</fullName>
    </recommendedName>
</protein>
<evidence type="ECO:0000256" key="1">
    <source>
        <dbReference type="SAM" id="SignalP"/>
    </source>
</evidence>
<feature type="chain" id="PRO_5045706260" description="Secreted protein" evidence="1">
    <location>
        <begin position="21"/>
        <end position="107"/>
    </location>
</feature>
<dbReference type="EMBL" id="CP027850">
    <property type="protein sequence ID" value="AVQ01831.1"/>
    <property type="molecule type" value="Genomic_DNA"/>
</dbReference>
<organism evidence="2 3">
    <name type="scientific">Caulobacter segnis</name>
    <dbReference type="NCBI Taxonomy" id="88688"/>
    <lineage>
        <taxon>Bacteria</taxon>
        <taxon>Pseudomonadati</taxon>
        <taxon>Pseudomonadota</taxon>
        <taxon>Alphaproteobacteria</taxon>
        <taxon>Caulobacterales</taxon>
        <taxon>Caulobacteraceae</taxon>
        <taxon>Caulobacter</taxon>
    </lineage>
</organism>
<name>A0ABM6TFB9_9CAUL</name>